<dbReference type="EMBL" id="LR778175">
    <property type="protein sequence ID" value="CAB1275923.1"/>
    <property type="molecule type" value="Genomic_DNA"/>
</dbReference>
<dbReference type="AlphaFoldDB" id="A0A7G1Q9R1"/>
<dbReference type="RefSeq" id="WP_197743660.1">
    <property type="nucleotide sequence ID" value="NZ_LR778175.1"/>
</dbReference>
<dbReference type="GO" id="GO:0005829">
    <property type="term" value="C:cytosol"/>
    <property type="evidence" value="ECO:0007669"/>
    <property type="project" value="TreeGrafter"/>
</dbReference>
<dbReference type="Pfam" id="PF02223">
    <property type="entry name" value="Thymidylate_kin"/>
    <property type="match status" value="1"/>
</dbReference>
<evidence type="ECO:0000256" key="4">
    <source>
        <dbReference type="ARBA" id="ARBA00022679"/>
    </source>
</evidence>
<dbReference type="Proteomes" id="UP000516072">
    <property type="component" value="Chromosome"/>
</dbReference>
<dbReference type="GO" id="GO:0005524">
    <property type="term" value="F:ATP binding"/>
    <property type="evidence" value="ECO:0007669"/>
    <property type="project" value="UniProtKB-UniRule"/>
</dbReference>
<gene>
    <name evidence="12 14" type="primary">tmk</name>
    <name evidence="14" type="ORF">NSCAC_0910</name>
</gene>
<evidence type="ECO:0000256" key="10">
    <source>
        <dbReference type="ARBA" id="ARBA00048743"/>
    </source>
</evidence>
<dbReference type="PANTHER" id="PTHR10344">
    <property type="entry name" value="THYMIDYLATE KINASE"/>
    <property type="match status" value="1"/>
</dbReference>
<dbReference type="NCBIfam" id="TIGR00041">
    <property type="entry name" value="DTMP_kinase"/>
    <property type="match status" value="1"/>
</dbReference>
<keyword evidence="6 12" id="KW-0547">Nucleotide-binding</keyword>
<evidence type="ECO:0000256" key="2">
    <source>
        <dbReference type="ARBA" id="ARBA00012980"/>
    </source>
</evidence>
<evidence type="ECO:0000256" key="8">
    <source>
        <dbReference type="ARBA" id="ARBA00022840"/>
    </source>
</evidence>
<evidence type="ECO:0000256" key="3">
    <source>
        <dbReference type="ARBA" id="ARBA00017144"/>
    </source>
</evidence>
<evidence type="ECO:0000313" key="15">
    <source>
        <dbReference type="Proteomes" id="UP000516072"/>
    </source>
</evidence>
<evidence type="ECO:0000256" key="5">
    <source>
        <dbReference type="ARBA" id="ARBA00022727"/>
    </source>
</evidence>
<evidence type="ECO:0000256" key="7">
    <source>
        <dbReference type="ARBA" id="ARBA00022777"/>
    </source>
</evidence>
<dbReference type="HAMAP" id="MF_00165">
    <property type="entry name" value="Thymidylate_kinase"/>
    <property type="match status" value="1"/>
</dbReference>
<dbReference type="GO" id="GO:0006227">
    <property type="term" value="P:dUDP biosynthetic process"/>
    <property type="evidence" value="ECO:0007669"/>
    <property type="project" value="TreeGrafter"/>
</dbReference>
<evidence type="ECO:0000256" key="6">
    <source>
        <dbReference type="ARBA" id="ARBA00022741"/>
    </source>
</evidence>
<organism evidence="14 15">
    <name type="scientific">Candidatus Nitrosacidococcus tergens</name>
    <dbReference type="NCBI Taxonomy" id="553981"/>
    <lineage>
        <taxon>Bacteria</taxon>
        <taxon>Pseudomonadati</taxon>
        <taxon>Pseudomonadota</taxon>
        <taxon>Gammaproteobacteria</taxon>
        <taxon>Chromatiales</taxon>
        <taxon>Chromatiaceae</taxon>
        <taxon>Candidatus Nitrosacidococcus</taxon>
    </lineage>
</organism>
<dbReference type="GO" id="GO:0004798">
    <property type="term" value="F:dTMP kinase activity"/>
    <property type="evidence" value="ECO:0007669"/>
    <property type="project" value="UniProtKB-UniRule"/>
</dbReference>
<dbReference type="Gene3D" id="3.40.50.300">
    <property type="entry name" value="P-loop containing nucleotide triphosphate hydrolases"/>
    <property type="match status" value="1"/>
</dbReference>
<dbReference type="CDD" id="cd01672">
    <property type="entry name" value="TMPK"/>
    <property type="match status" value="1"/>
</dbReference>
<comment type="similarity">
    <text evidence="1 12">Belongs to the thymidylate kinase family.</text>
</comment>
<dbReference type="EC" id="2.7.4.9" evidence="2 12"/>
<protein>
    <recommendedName>
        <fullName evidence="3 12">Thymidylate kinase</fullName>
        <ecNumber evidence="2 12">2.7.4.9</ecNumber>
    </recommendedName>
    <alternativeName>
        <fullName evidence="9 12">dTMP kinase</fullName>
    </alternativeName>
</protein>
<dbReference type="PANTHER" id="PTHR10344:SF4">
    <property type="entry name" value="UMP-CMP KINASE 2, MITOCHONDRIAL"/>
    <property type="match status" value="1"/>
</dbReference>
<evidence type="ECO:0000259" key="13">
    <source>
        <dbReference type="Pfam" id="PF02223"/>
    </source>
</evidence>
<keyword evidence="7 12" id="KW-0418">Kinase</keyword>
<dbReference type="SUPFAM" id="SSF52540">
    <property type="entry name" value="P-loop containing nucleoside triphosphate hydrolases"/>
    <property type="match status" value="1"/>
</dbReference>
<keyword evidence="8 12" id="KW-0067">ATP-binding</keyword>
<dbReference type="InterPro" id="IPR018095">
    <property type="entry name" value="Thymidylate_kin_CS"/>
</dbReference>
<name>A0A7G1Q9R1_9GAMM</name>
<keyword evidence="15" id="KW-1185">Reference proteome</keyword>
<keyword evidence="4 12" id="KW-0808">Transferase</keyword>
<evidence type="ECO:0000256" key="1">
    <source>
        <dbReference type="ARBA" id="ARBA00009776"/>
    </source>
</evidence>
<comment type="function">
    <text evidence="11 12">Phosphorylation of dTMP to form dTDP in both de novo and salvage pathways of dTTP synthesis.</text>
</comment>
<keyword evidence="5 12" id="KW-0545">Nucleotide biosynthesis</keyword>
<feature type="domain" description="Thymidylate kinase-like" evidence="13">
    <location>
        <begin position="12"/>
        <end position="196"/>
    </location>
</feature>
<reference evidence="14 15" key="1">
    <citation type="submission" date="2020-03" db="EMBL/GenBank/DDBJ databases">
        <authorList>
            <person name="Picone N."/>
        </authorList>
    </citation>
    <scope>NUCLEOTIDE SEQUENCE [LARGE SCALE GENOMIC DNA]</scope>
    <source>
        <strain evidence="14">NSCAC1</strain>
    </source>
</reference>
<evidence type="ECO:0000256" key="9">
    <source>
        <dbReference type="ARBA" id="ARBA00029962"/>
    </source>
</evidence>
<evidence type="ECO:0000256" key="12">
    <source>
        <dbReference type="HAMAP-Rule" id="MF_00165"/>
    </source>
</evidence>
<proteinExistence type="inferred from homology"/>
<sequence>MRKDEKGYFISLEGIDGAGKSTQIKFIQQLLERLDKEVILTREPGGTPLGEKVREILLSKDEDSILPYSELLLIFAARVDHLEKVIMPALAMGKWVICERFTDSSYAYQGGGRELPLEFIQLVEKWTISRLQPNLTFLLDLPVNIRTQRKQSSDRFEQEQNDFFERVRVSYLRLAKQYTNRYCIIDASLERLEIQKVIEKEVINFLSKIKYA</sequence>
<evidence type="ECO:0000256" key="11">
    <source>
        <dbReference type="ARBA" id="ARBA00057735"/>
    </source>
</evidence>
<accession>A0A7G1Q9R1</accession>
<dbReference type="FunFam" id="3.40.50.300:FF:000225">
    <property type="entry name" value="Thymidylate kinase"/>
    <property type="match status" value="1"/>
</dbReference>
<dbReference type="KEGG" id="ntg:NSCAC_0910"/>
<dbReference type="InterPro" id="IPR027417">
    <property type="entry name" value="P-loop_NTPase"/>
</dbReference>
<dbReference type="GO" id="GO:0006233">
    <property type="term" value="P:dTDP biosynthetic process"/>
    <property type="evidence" value="ECO:0007669"/>
    <property type="project" value="InterPro"/>
</dbReference>
<dbReference type="InterPro" id="IPR018094">
    <property type="entry name" value="Thymidylate_kinase"/>
</dbReference>
<dbReference type="PROSITE" id="PS01331">
    <property type="entry name" value="THYMIDYLATE_KINASE"/>
    <property type="match status" value="1"/>
</dbReference>
<evidence type="ECO:0000313" key="14">
    <source>
        <dbReference type="EMBL" id="CAB1275923.1"/>
    </source>
</evidence>
<dbReference type="GO" id="GO:0006235">
    <property type="term" value="P:dTTP biosynthetic process"/>
    <property type="evidence" value="ECO:0007669"/>
    <property type="project" value="UniProtKB-UniRule"/>
</dbReference>
<feature type="binding site" evidence="12">
    <location>
        <begin position="14"/>
        <end position="21"/>
    </location>
    <ligand>
        <name>ATP</name>
        <dbReference type="ChEBI" id="CHEBI:30616"/>
    </ligand>
</feature>
<comment type="catalytic activity">
    <reaction evidence="10 12">
        <text>dTMP + ATP = dTDP + ADP</text>
        <dbReference type="Rhea" id="RHEA:13517"/>
        <dbReference type="ChEBI" id="CHEBI:30616"/>
        <dbReference type="ChEBI" id="CHEBI:58369"/>
        <dbReference type="ChEBI" id="CHEBI:63528"/>
        <dbReference type="ChEBI" id="CHEBI:456216"/>
        <dbReference type="EC" id="2.7.4.9"/>
    </reaction>
</comment>
<dbReference type="InterPro" id="IPR039430">
    <property type="entry name" value="Thymidylate_kin-like_dom"/>
</dbReference>